<reference evidence="1" key="1">
    <citation type="submission" date="2024-04" db="EMBL/GenBank/DDBJ databases">
        <authorList>
            <consortium name="Molecular Ecology Group"/>
        </authorList>
    </citation>
    <scope>NUCLEOTIDE SEQUENCE</scope>
</reference>
<dbReference type="Proteomes" id="UP001497644">
    <property type="component" value="Chromosome 2"/>
</dbReference>
<proteinExistence type="predicted"/>
<keyword evidence="2" id="KW-1185">Reference proteome</keyword>
<sequence>MAQKQTGQNKNIVWYGDSIDKPSEAIHVDKRIKRSHNIVVHDQKKLGAVRTDLITAKKSVSSSVQSEMLQKSRIVDMAIHAAISSKQQAMNLPPANFLSSKKLKLNAQSNSTSSHQKTEI</sequence>
<organism evidence="1 2">
    <name type="scientific">Lasius platythorax</name>
    <dbReference type="NCBI Taxonomy" id="488582"/>
    <lineage>
        <taxon>Eukaryota</taxon>
        <taxon>Metazoa</taxon>
        <taxon>Ecdysozoa</taxon>
        <taxon>Arthropoda</taxon>
        <taxon>Hexapoda</taxon>
        <taxon>Insecta</taxon>
        <taxon>Pterygota</taxon>
        <taxon>Neoptera</taxon>
        <taxon>Endopterygota</taxon>
        <taxon>Hymenoptera</taxon>
        <taxon>Apocrita</taxon>
        <taxon>Aculeata</taxon>
        <taxon>Formicoidea</taxon>
        <taxon>Formicidae</taxon>
        <taxon>Formicinae</taxon>
        <taxon>Lasius</taxon>
        <taxon>Lasius</taxon>
    </lineage>
</organism>
<evidence type="ECO:0000313" key="1">
    <source>
        <dbReference type="EMBL" id="CAL1680819.1"/>
    </source>
</evidence>
<gene>
    <name evidence="1" type="ORF">LPLAT_LOCUS6777</name>
</gene>
<name>A0AAV2NN95_9HYME</name>
<evidence type="ECO:0000313" key="2">
    <source>
        <dbReference type="Proteomes" id="UP001497644"/>
    </source>
</evidence>
<protein>
    <submittedName>
        <fullName evidence="1">Uncharacterized protein</fullName>
    </submittedName>
</protein>
<accession>A0AAV2NN95</accession>
<dbReference type="EMBL" id="OZ034825">
    <property type="protein sequence ID" value="CAL1680819.1"/>
    <property type="molecule type" value="Genomic_DNA"/>
</dbReference>
<dbReference type="AlphaFoldDB" id="A0AAV2NN95"/>